<evidence type="ECO:0000256" key="5">
    <source>
        <dbReference type="ARBA" id="ARBA00023274"/>
    </source>
</evidence>
<dbReference type="GO" id="GO:0005840">
    <property type="term" value="C:ribosome"/>
    <property type="evidence" value="ECO:0007669"/>
    <property type="project" value="UniProtKB-KW"/>
</dbReference>
<feature type="domain" description="Ribosomal protein L9" evidence="6">
    <location>
        <begin position="14"/>
        <end position="41"/>
    </location>
</feature>
<dbReference type="InterPro" id="IPR036935">
    <property type="entry name" value="Ribosomal_bL9_N_sf"/>
</dbReference>
<dbReference type="AlphaFoldDB" id="A0A381NAA1"/>
<dbReference type="GO" id="GO:1990904">
    <property type="term" value="C:ribonucleoprotein complex"/>
    <property type="evidence" value="ECO:0007669"/>
    <property type="project" value="UniProtKB-KW"/>
</dbReference>
<dbReference type="InterPro" id="IPR020069">
    <property type="entry name" value="Ribosomal_bL9_C"/>
</dbReference>
<sequence>MMKLILKQSVENLGEAGEVIQVKPGFGRNYLIPQGLAYTATQSNIEKLEQEQAQSDERSKRDFLEAGRRVSQLEGISPITFYARAGDDGKLFGSVTSADIADRINESDMDFELNRREVLLDEPIKMLGVWEVPLNLHGEVEAHIEVHVERE</sequence>
<evidence type="ECO:0000256" key="3">
    <source>
        <dbReference type="ARBA" id="ARBA00022884"/>
    </source>
</evidence>
<dbReference type="PROSITE" id="PS00651">
    <property type="entry name" value="RIBOSOMAL_L9"/>
    <property type="match status" value="1"/>
</dbReference>
<evidence type="ECO:0000256" key="4">
    <source>
        <dbReference type="ARBA" id="ARBA00022980"/>
    </source>
</evidence>
<dbReference type="InterPro" id="IPR020070">
    <property type="entry name" value="Ribosomal_bL9_N"/>
</dbReference>
<keyword evidence="5" id="KW-0687">Ribonucleoprotein</keyword>
<keyword evidence="2" id="KW-0699">rRNA-binding</keyword>
<gene>
    <name evidence="7" type="ORF">METZ01_LOCUS4309</name>
</gene>
<accession>A0A381NAA1</accession>
<dbReference type="HAMAP" id="MF_00503">
    <property type="entry name" value="Ribosomal_bL9"/>
    <property type="match status" value="1"/>
</dbReference>
<dbReference type="PANTHER" id="PTHR21368">
    <property type="entry name" value="50S RIBOSOMAL PROTEIN L9"/>
    <property type="match status" value="1"/>
</dbReference>
<dbReference type="InterPro" id="IPR036791">
    <property type="entry name" value="Ribosomal_bL9_C_sf"/>
</dbReference>
<name>A0A381NAA1_9ZZZZ</name>
<dbReference type="InterPro" id="IPR000244">
    <property type="entry name" value="Ribosomal_bL9"/>
</dbReference>
<protein>
    <recommendedName>
        <fullName evidence="6">Ribosomal protein L9 domain-containing protein</fullName>
    </recommendedName>
</protein>
<dbReference type="GO" id="GO:0006412">
    <property type="term" value="P:translation"/>
    <property type="evidence" value="ECO:0007669"/>
    <property type="project" value="InterPro"/>
</dbReference>
<organism evidence="7">
    <name type="scientific">marine metagenome</name>
    <dbReference type="NCBI Taxonomy" id="408172"/>
    <lineage>
        <taxon>unclassified sequences</taxon>
        <taxon>metagenomes</taxon>
        <taxon>ecological metagenomes</taxon>
    </lineage>
</organism>
<dbReference type="GO" id="GO:0003735">
    <property type="term" value="F:structural constituent of ribosome"/>
    <property type="evidence" value="ECO:0007669"/>
    <property type="project" value="InterPro"/>
</dbReference>
<dbReference type="NCBIfam" id="TIGR00158">
    <property type="entry name" value="L9"/>
    <property type="match status" value="1"/>
</dbReference>
<dbReference type="SUPFAM" id="SSF55653">
    <property type="entry name" value="Ribosomal protein L9 C-domain"/>
    <property type="match status" value="1"/>
</dbReference>
<dbReference type="SUPFAM" id="SSF55658">
    <property type="entry name" value="L9 N-domain-like"/>
    <property type="match status" value="1"/>
</dbReference>
<dbReference type="Gene3D" id="3.10.430.100">
    <property type="entry name" value="Ribosomal protein L9, C-terminal domain"/>
    <property type="match status" value="1"/>
</dbReference>
<dbReference type="Pfam" id="PF03948">
    <property type="entry name" value="Ribosomal_L9_C"/>
    <property type="match status" value="1"/>
</dbReference>
<evidence type="ECO:0000259" key="6">
    <source>
        <dbReference type="PROSITE" id="PS00651"/>
    </source>
</evidence>
<dbReference type="InterPro" id="IPR020594">
    <property type="entry name" value="Ribosomal_bL9_bac/chp"/>
</dbReference>
<dbReference type="GO" id="GO:0019843">
    <property type="term" value="F:rRNA binding"/>
    <property type="evidence" value="ECO:0007669"/>
    <property type="project" value="UniProtKB-KW"/>
</dbReference>
<dbReference type="Gene3D" id="3.40.5.10">
    <property type="entry name" value="Ribosomal protein L9, N-terminal domain"/>
    <property type="match status" value="1"/>
</dbReference>
<dbReference type="InterPro" id="IPR009027">
    <property type="entry name" value="Ribosomal_bL9/RNase_H1_N"/>
</dbReference>
<keyword evidence="4" id="KW-0689">Ribosomal protein</keyword>
<keyword evidence="3" id="KW-0694">RNA-binding</keyword>
<proteinExistence type="inferred from homology"/>
<evidence type="ECO:0000313" key="7">
    <source>
        <dbReference type="EMBL" id="SUZ51455.1"/>
    </source>
</evidence>
<dbReference type="Pfam" id="PF01281">
    <property type="entry name" value="Ribosomal_L9_N"/>
    <property type="match status" value="1"/>
</dbReference>
<evidence type="ECO:0000256" key="1">
    <source>
        <dbReference type="ARBA" id="ARBA00010605"/>
    </source>
</evidence>
<dbReference type="EMBL" id="UINC01000222">
    <property type="protein sequence ID" value="SUZ51455.1"/>
    <property type="molecule type" value="Genomic_DNA"/>
</dbReference>
<comment type="similarity">
    <text evidence="1">Belongs to the bacterial ribosomal protein bL9 family.</text>
</comment>
<reference evidence="7" key="1">
    <citation type="submission" date="2018-05" db="EMBL/GenBank/DDBJ databases">
        <authorList>
            <person name="Lanie J.A."/>
            <person name="Ng W.-L."/>
            <person name="Kazmierczak K.M."/>
            <person name="Andrzejewski T.M."/>
            <person name="Davidsen T.M."/>
            <person name="Wayne K.J."/>
            <person name="Tettelin H."/>
            <person name="Glass J.I."/>
            <person name="Rusch D."/>
            <person name="Podicherti R."/>
            <person name="Tsui H.-C.T."/>
            <person name="Winkler M.E."/>
        </authorList>
    </citation>
    <scope>NUCLEOTIDE SEQUENCE</scope>
</reference>
<evidence type="ECO:0000256" key="2">
    <source>
        <dbReference type="ARBA" id="ARBA00022730"/>
    </source>
</evidence>